<name>A0ABU2LMC6_9ACTN</name>
<feature type="region of interest" description="Disordered" evidence="1">
    <location>
        <begin position="158"/>
        <end position="211"/>
    </location>
</feature>
<protein>
    <submittedName>
        <fullName evidence="2">Uncharacterized protein</fullName>
    </submittedName>
</protein>
<dbReference type="RefSeq" id="WP_311597612.1">
    <property type="nucleotide sequence ID" value="NZ_JAVREM010000008.1"/>
</dbReference>
<sequence>MSIGSARNEFLQTIETILSAQEYRIRTASGAWLTLAGAGEAETAALTSTARGPAAERGVGLRELSDRLVEMSDFTSATAALAQQVSAQLQRAGDHTARAVQAALQLQQRFNDLVAQQRTGSTSAHAAQALEGQIMALTAEARQVLTGLDQEYANVVAGEAPPAPRSGGPGGPATAPAAPGPEATPTAAGPSATSAASAAASGPGGTASAATADYQAPNGAAVGSGEYPASSVLGPEQGDFAGWTRDPGTGYLVDPATGREFDPASGRWIDPITGKPFGEVTEYAARLSGLGGGAGGIASPAGLAMVGGGAGGVGPGGLAGLYGGVLPPSIAGAGALGGQLVGQAMATMNQRAHVATQLAMREAAQGGRPFMPPPAMAGGGAGGAARGAQGRGTPGQQNRRLTDLTEDPEVWAPRPIAARDVLGI</sequence>
<evidence type="ECO:0000313" key="2">
    <source>
        <dbReference type="EMBL" id="MDT0318746.1"/>
    </source>
</evidence>
<accession>A0ABU2LMC6</accession>
<feature type="compositionally biased region" description="Gly residues" evidence="1">
    <location>
        <begin position="377"/>
        <end position="393"/>
    </location>
</feature>
<organism evidence="2 3">
    <name type="scientific">Streptomyces millisiae</name>
    <dbReference type="NCBI Taxonomy" id="3075542"/>
    <lineage>
        <taxon>Bacteria</taxon>
        <taxon>Bacillati</taxon>
        <taxon>Actinomycetota</taxon>
        <taxon>Actinomycetes</taxon>
        <taxon>Kitasatosporales</taxon>
        <taxon>Streptomycetaceae</taxon>
        <taxon>Streptomyces</taxon>
    </lineage>
</organism>
<feature type="region of interest" description="Disordered" evidence="1">
    <location>
        <begin position="227"/>
        <end position="255"/>
    </location>
</feature>
<dbReference type="Proteomes" id="UP001183420">
    <property type="component" value="Unassembled WGS sequence"/>
</dbReference>
<evidence type="ECO:0000313" key="3">
    <source>
        <dbReference type="Proteomes" id="UP001183420"/>
    </source>
</evidence>
<keyword evidence="3" id="KW-1185">Reference proteome</keyword>
<proteinExistence type="predicted"/>
<feature type="region of interest" description="Disordered" evidence="1">
    <location>
        <begin position="374"/>
        <end position="408"/>
    </location>
</feature>
<comment type="caution">
    <text evidence="2">The sequence shown here is derived from an EMBL/GenBank/DDBJ whole genome shotgun (WGS) entry which is preliminary data.</text>
</comment>
<evidence type="ECO:0000256" key="1">
    <source>
        <dbReference type="SAM" id="MobiDB-lite"/>
    </source>
</evidence>
<dbReference type="EMBL" id="JAVREM010000008">
    <property type="protein sequence ID" value="MDT0318746.1"/>
    <property type="molecule type" value="Genomic_DNA"/>
</dbReference>
<feature type="compositionally biased region" description="Low complexity" evidence="1">
    <location>
        <begin position="172"/>
        <end position="211"/>
    </location>
</feature>
<reference evidence="3" key="1">
    <citation type="submission" date="2023-07" db="EMBL/GenBank/DDBJ databases">
        <title>30 novel species of actinomycetes from the DSMZ collection.</title>
        <authorList>
            <person name="Nouioui I."/>
        </authorList>
    </citation>
    <scope>NUCLEOTIDE SEQUENCE [LARGE SCALE GENOMIC DNA]</scope>
    <source>
        <strain evidence="3">DSM 44918</strain>
    </source>
</reference>
<gene>
    <name evidence="2" type="ORF">RNC47_10395</name>
</gene>